<dbReference type="RefSeq" id="WP_154314710.1">
    <property type="nucleotide sequence ID" value="NZ_WKRA01000014.1"/>
</dbReference>
<evidence type="ECO:0000313" key="2">
    <source>
        <dbReference type="Proteomes" id="UP000431304"/>
    </source>
</evidence>
<gene>
    <name evidence="1" type="ORF">GKE72_09640</name>
</gene>
<protein>
    <submittedName>
        <fullName evidence="1">Uncharacterized protein</fullName>
    </submittedName>
</protein>
<sequence length="59" mass="6838">MVNHPAFTNEARELFSDLAANVYSLEQVFHDYPEGSQATILAKEFVDAWHKLYEYISTE</sequence>
<dbReference type="AlphaFoldDB" id="A0A844DY91"/>
<accession>A0A844DY91</accession>
<reference evidence="1 2" key="1">
    <citation type="journal article" date="2019" name="Nat. Med.">
        <title>A library of human gut bacterial isolates paired with longitudinal multiomics data enables mechanistic microbiome research.</title>
        <authorList>
            <person name="Poyet M."/>
            <person name="Groussin M."/>
            <person name="Gibbons S.M."/>
            <person name="Avila-Pacheco J."/>
            <person name="Jiang X."/>
            <person name="Kearney S.M."/>
            <person name="Perrotta A.R."/>
            <person name="Berdy B."/>
            <person name="Zhao S."/>
            <person name="Lieberman T.D."/>
            <person name="Swanson P.K."/>
            <person name="Smith M."/>
            <person name="Roesemann S."/>
            <person name="Alexander J.E."/>
            <person name="Rich S.A."/>
            <person name="Livny J."/>
            <person name="Vlamakis H."/>
            <person name="Clish C."/>
            <person name="Bullock K."/>
            <person name="Deik A."/>
            <person name="Scott J."/>
            <person name="Pierce K.A."/>
            <person name="Xavier R.J."/>
            <person name="Alm E.J."/>
        </authorList>
    </citation>
    <scope>NUCLEOTIDE SEQUENCE [LARGE SCALE GENOMIC DNA]</scope>
    <source>
        <strain evidence="1 2">BIOML-A3</strain>
    </source>
</reference>
<proteinExistence type="predicted"/>
<organism evidence="1 2">
    <name type="scientific">Eubacterium ramulus</name>
    <dbReference type="NCBI Taxonomy" id="39490"/>
    <lineage>
        <taxon>Bacteria</taxon>
        <taxon>Bacillati</taxon>
        <taxon>Bacillota</taxon>
        <taxon>Clostridia</taxon>
        <taxon>Eubacteriales</taxon>
        <taxon>Eubacteriaceae</taxon>
        <taxon>Eubacterium</taxon>
    </lineage>
</organism>
<name>A0A844DY91_EUBRA</name>
<dbReference type="EMBL" id="WKRA01000014">
    <property type="protein sequence ID" value="MSD16321.1"/>
    <property type="molecule type" value="Genomic_DNA"/>
</dbReference>
<comment type="caution">
    <text evidence="1">The sequence shown here is derived from an EMBL/GenBank/DDBJ whole genome shotgun (WGS) entry which is preliminary data.</text>
</comment>
<evidence type="ECO:0000313" key="1">
    <source>
        <dbReference type="EMBL" id="MSD16321.1"/>
    </source>
</evidence>
<dbReference type="Proteomes" id="UP000431304">
    <property type="component" value="Unassembled WGS sequence"/>
</dbReference>